<dbReference type="VEuPathDB" id="FungiDB:PC9H_010511"/>
<organism evidence="4 5">
    <name type="scientific">Pleurotus ostreatus</name>
    <name type="common">Oyster mushroom</name>
    <name type="synonym">White-rot fungus</name>
    <dbReference type="NCBI Taxonomy" id="5322"/>
    <lineage>
        <taxon>Eukaryota</taxon>
        <taxon>Fungi</taxon>
        <taxon>Dikarya</taxon>
        <taxon>Basidiomycota</taxon>
        <taxon>Agaricomycotina</taxon>
        <taxon>Agaricomycetes</taxon>
        <taxon>Agaricomycetidae</taxon>
        <taxon>Agaricales</taxon>
        <taxon>Pleurotineae</taxon>
        <taxon>Pleurotaceae</taxon>
        <taxon>Pleurotus</taxon>
    </lineage>
</organism>
<evidence type="ECO:0000313" key="4">
    <source>
        <dbReference type="EMBL" id="KAF7422355.1"/>
    </source>
</evidence>
<accession>A0A8H7DPT3</accession>
<feature type="domain" description="Yeast cell wall synthesis Kre9/Knh1-like N-terminal" evidence="3">
    <location>
        <begin position="42"/>
        <end position="131"/>
    </location>
</feature>
<evidence type="ECO:0000259" key="3">
    <source>
        <dbReference type="Pfam" id="PF10342"/>
    </source>
</evidence>
<dbReference type="OrthoDB" id="2317741at2759"/>
<evidence type="ECO:0000313" key="5">
    <source>
        <dbReference type="Proteomes" id="UP000623687"/>
    </source>
</evidence>
<evidence type="ECO:0000256" key="1">
    <source>
        <dbReference type="ARBA" id="ARBA00022729"/>
    </source>
</evidence>
<dbReference type="AlphaFoldDB" id="A0A8H7DPT3"/>
<dbReference type="RefSeq" id="XP_036627387.1">
    <property type="nucleotide sequence ID" value="XM_036780004.1"/>
</dbReference>
<evidence type="ECO:0000256" key="2">
    <source>
        <dbReference type="SAM" id="SignalP"/>
    </source>
</evidence>
<feature type="signal peptide" evidence="2">
    <location>
        <begin position="1"/>
        <end position="30"/>
    </location>
</feature>
<name>A0A8H7DPT3_PLEOS</name>
<feature type="chain" id="PRO_5034644006" description="Yeast cell wall synthesis Kre9/Knh1-like N-terminal domain-containing protein" evidence="2">
    <location>
        <begin position="31"/>
        <end position="133"/>
    </location>
</feature>
<dbReference type="Proteomes" id="UP000623687">
    <property type="component" value="Unassembled WGS sequence"/>
</dbReference>
<dbReference type="Pfam" id="PF10342">
    <property type="entry name" value="Kre9_KNH"/>
    <property type="match status" value="1"/>
</dbReference>
<dbReference type="EMBL" id="JACETU010000008">
    <property type="protein sequence ID" value="KAF7422355.1"/>
    <property type="molecule type" value="Genomic_DNA"/>
</dbReference>
<gene>
    <name evidence="4" type="ORF">PC9H_010511</name>
</gene>
<protein>
    <recommendedName>
        <fullName evidence="3">Yeast cell wall synthesis Kre9/Knh1-like N-terminal domain-containing protein</fullName>
    </recommendedName>
</protein>
<dbReference type="InterPro" id="IPR018466">
    <property type="entry name" value="Kre9/Knh1-like_N"/>
</dbReference>
<reference evidence="4" key="1">
    <citation type="submission" date="2019-07" db="EMBL/GenBank/DDBJ databases">
        <authorList>
            <person name="Palmer J.M."/>
        </authorList>
    </citation>
    <scope>NUCLEOTIDE SEQUENCE</scope>
    <source>
        <strain evidence="4">PC9</strain>
    </source>
</reference>
<keyword evidence="5" id="KW-1185">Reference proteome</keyword>
<proteinExistence type="predicted"/>
<comment type="caution">
    <text evidence="4">The sequence shown here is derived from an EMBL/GenBank/DDBJ whole genome shotgun (WGS) entry which is preliminary data.</text>
</comment>
<sequence>MARTWPTMQASSFSAVLSLLVVALASIVFARPTQIYVPPLTSPSAGTSWKAGGRYNVTWDTSKPPEDITNDRGRVVLARDGLQDHAHPLAEGFLILDGRVEVTIPKDVQPGNAYQLVLFGDSGNYGPRFTITK</sequence>
<keyword evidence="1 2" id="KW-0732">Signal</keyword>
<dbReference type="GeneID" id="59380329"/>